<feature type="compositionally biased region" description="Low complexity" evidence="3">
    <location>
        <begin position="619"/>
        <end position="631"/>
    </location>
</feature>
<reference evidence="7" key="1">
    <citation type="journal article" date="2014" name="Nat. Commun.">
        <title>Genomic adaptations of the halophilic Dead Sea filamentous fungus Eurotium rubrum.</title>
        <authorList>
            <person name="Kis-Papo T."/>
            <person name="Weig A.R."/>
            <person name="Riley R."/>
            <person name="Persoh D."/>
            <person name="Salamov A."/>
            <person name="Sun H."/>
            <person name="Lipzen A."/>
            <person name="Wasser S.P."/>
            <person name="Rambold G."/>
            <person name="Grigoriev I.V."/>
            <person name="Nevo E."/>
        </authorList>
    </citation>
    <scope>NUCLEOTIDE SEQUENCE [LARGE SCALE GENOMIC DNA]</scope>
    <source>
        <strain evidence="7">CBS 135680</strain>
    </source>
</reference>
<keyword evidence="4" id="KW-0472">Membrane</keyword>
<evidence type="ECO:0000256" key="4">
    <source>
        <dbReference type="SAM" id="Phobius"/>
    </source>
</evidence>
<keyword evidence="4" id="KW-0812">Transmembrane</keyword>
<dbReference type="EMBL" id="KK088437">
    <property type="protein sequence ID" value="EYE92319.1"/>
    <property type="molecule type" value="Genomic_DNA"/>
</dbReference>
<dbReference type="PROSITE" id="PS50002">
    <property type="entry name" value="SH3"/>
    <property type="match status" value="1"/>
</dbReference>
<evidence type="ECO:0000256" key="1">
    <source>
        <dbReference type="ARBA" id="ARBA00022443"/>
    </source>
</evidence>
<dbReference type="SUPFAM" id="SSF50044">
    <property type="entry name" value="SH3-domain"/>
    <property type="match status" value="1"/>
</dbReference>
<evidence type="ECO:0000313" key="6">
    <source>
        <dbReference type="EMBL" id="EYE92319.1"/>
    </source>
</evidence>
<dbReference type="RefSeq" id="XP_040636007.1">
    <property type="nucleotide sequence ID" value="XM_040782689.1"/>
</dbReference>
<keyword evidence="4" id="KW-1133">Transmembrane helix</keyword>
<dbReference type="InterPro" id="IPR001452">
    <property type="entry name" value="SH3_domain"/>
</dbReference>
<dbReference type="Proteomes" id="UP000019804">
    <property type="component" value="Unassembled WGS sequence"/>
</dbReference>
<feature type="region of interest" description="Disordered" evidence="3">
    <location>
        <begin position="353"/>
        <end position="403"/>
    </location>
</feature>
<evidence type="ECO:0000259" key="5">
    <source>
        <dbReference type="PROSITE" id="PS50002"/>
    </source>
</evidence>
<evidence type="ECO:0000256" key="3">
    <source>
        <dbReference type="SAM" id="MobiDB-lite"/>
    </source>
</evidence>
<organism evidence="6 7">
    <name type="scientific">Aspergillus ruber (strain CBS 135680)</name>
    <dbReference type="NCBI Taxonomy" id="1388766"/>
    <lineage>
        <taxon>Eukaryota</taxon>
        <taxon>Fungi</taxon>
        <taxon>Dikarya</taxon>
        <taxon>Ascomycota</taxon>
        <taxon>Pezizomycotina</taxon>
        <taxon>Eurotiomycetes</taxon>
        <taxon>Eurotiomycetidae</taxon>
        <taxon>Eurotiales</taxon>
        <taxon>Aspergillaceae</taxon>
        <taxon>Aspergillus</taxon>
        <taxon>Aspergillus subgen. Aspergillus</taxon>
    </lineage>
</organism>
<feature type="domain" description="SH3" evidence="5">
    <location>
        <begin position="427"/>
        <end position="488"/>
    </location>
</feature>
<feature type="region of interest" description="Disordered" evidence="3">
    <location>
        <begin position="53"/>
        <end position="92"/>
    </location>
</feature>
<proteinExistence type="predicted"/>
<evidence type="ECO:0000256" key="2">
    <source>
        <dbReference type="PROSITE-ProRule" id="PRU00192"/>
    </source>
</evidence>
<dbReference type="HOGENOM" id="CLU_018830_0_1_1"/>
<feature type="region of interest" description="Disordered" evidence="3">
    <location>
        <begin position="136"/>
        <end position="161"/>
    </location>
</feature>
<evidence type="ECO:0000313" key="7">
    <source>
        <dbReference type="Proteomes" id="UP000019804"/>
    </source>
</evidence>
<feature type="compositionally biased region" description="Pro residues" evidence="3">
    <location>
        <begin position="545"/>
        <end position="562"/>
    </location>
</feature>
<feature type="compositionally biased region" description="Low complexity" evidence="3">
    <location>
        <begin position="265"/>
        <end position="284"/>
    </location>
</feature>
<protein>
    <recommendedName>
        <fullName evidence="5">SH3 domain-containing protein</fullName>
    </recommendedName>
</protein>
<name>A0A017S6R8_ASPRC</name>
<dbReference type="STRING" id="1388766.A0A017S6R8"/>
<feature type="region of interest" description="Disordered" evidence="3">
    <location>
        <begin position="265"/>
        <end position="312"/>
    </location>
</feature>
<feature type="compositionally biased region" description="Low complexity" evidence="3">
    <location>
        <begin position="393"/>
        <end position="403"/>
    </location>
</feature>
<gene>
    <name evidence="6" type="ORF">EURHEDRAFT_415441</name>
</gene>
<dbReference type="GeneID" id="63697813"/>
<sequence>MGHHRHSHRDHGKRDGGMHVVYVTMPADFEGEIGGYQTEVQSTTTQRLMGVGPAVQATRTSSSEQTTQTEEAKTEVTQQETHTTNKQTTKTELTATQTLATNTGNAQTQTTLSTATSEGAKTAATNVNNNNQIAAATAGSSSSQQSSASPSTSAEPNSGAISGGAKAGIAIGVIAAVGLIAGLIFLFMRKKKTEQLREAEDEKVFGNHGAFPPLSRRTPEAEQPRTPAEPPQLEVRPITQFAPFGGHSDVLTAVAAAGTAAGTNAVVSHGSQSPPHTPLTSTTTGPRDPFGDPVNPFQIRNEPSSPDGTASLHSLSVKSIPEAPETVPDATEAPGPAFATAAGGAVAAAGVAAASDSKSEKELPTPPMAENAKRSAQPARDNVSANAGRSLTPPEANPSSNASAVAPVVAPANATGPAAAASGPGPGPLNVHRVQMEFSPSMDDELGLRVGQLVRLLHEYDDGWALCVRLDRSQQGVAPRSCLSAHPVKPRPRPPPGGPPGPRGPPVMGPNGRAMPSQSPRFYPKDGRPGSPARPMSPARSMSPAHPPPAGPPPPLPYPQRPMSPGQFSAPRPMPQRSMSPGPYGPPGLQRPQMPVNQRQRSNSASNAVGPSLRSGAEPSPLSAPLTTSSSGTQNVL</sequence>
<dbReference type="Pfam" id="PF00018">
    <property type="entry name" value="SH3_1"/>
    <property type="match status" value="1"/>
</dbReference>
<feature type="compositionally biased region" description="Low complexity" evidence="3">
    <location>
        <begin position="136"/>
        <end position="160"/>
    </location>
</feature>
<keyword evidence="7" id="KW-1185">Reference proteome</keyword>
<dbReference type="InterPro" id="IPR036028">
    <property type="entry name" value="SH3-like_dom_sf"/>
</dbReference>
<feature type="compositionally biased region" description="Polar residues" evidence="3">
    <location>
        <begin position="595"/>
        <end position="609"/>
    </location>
</feature>
<feature type="transmembrane region" description="Helical" evidence="4">
    <location>
        <begin position="167"/>
        <end position="188"/>
    </location>
</feature>
<dbReference type="AlphaFoldDB" id="A0A017S6R8"/>
<feature type="compositionally biased region" description="Pro residues" evidence="3">
    <location>
        <begin position="493"/>
        <end position="508"/>
    </location>
</feature>
<accession>A0A017S6R8</accession>
<feature type="compositionally biased region" description="Low complexity" evidence="3">
    <location>
        <begin position="56"/>
        <end position="92"/>
    </location>
</feature>
<feature type="compositionally biased region" description="Polar residues" evidence="3">
    <location>
        <begin position="301"/>
        <end position="312"/>
    </location>
</feature>
<keyword evidence="1 2" id="KW-0728">SH3 domain</keyword>
<dbReference type="OrthoDB" id="5340910at2759"/>
<feature type="region of interest" description="Disordered" evidence="3">
    <location>
        <begin position="475"/>
        <end position="637"/>
    </location>
</feature>
<dbReference type="SMART" id="SM00326">
    <property type="entry name" value="SH3"/>
    <property type="match status" value="1"/>
</dbReference>
<feature type="region of interest" description="Disordered" evidence="3">
    <location>
        <begin position="197"/>
        <end position="233"/>
    </location>
</feature>
<dbReference type="Gene3D" id="2.30.30.40">
    <property type="entry name" value="SH3 Domains"/>
    <property type="match status" value="1"/>
</dbReference>